<dbReference type="Proteomes" id="UP000627781">
    <property type="component" value="Unassembled WGS sequence"/>
</dbReference>
<feature type="domain" description="BIG2" evidence="1">
    <location>
        <begin position="185"/>
        <end position="261"/>
    </location>
</feature>
<protein>
    <submittedName>
        <fullName evidence="2">Ig domain-containing protein</fullName>
    </submittedName>
</protein>
<organism evidence="2 3">
    <name type="scientific">Clostridium cibarium</name>
    <dbReference type="NCBI Taxonomy" id="2762247"/>
    <lineage>
        <taxon>Bacteria</taxon>
        <taxon>Bacillati</taxon>
        <taxon>Bacillota</taxon>
        <taxon>Clostridia</taxon>
        <taxon>Eubacteriales</taxon>
        <taxon>Clostridiaceae</taxon>
        <taxon>Clostridium</taxon>
    </lineage>
</organism>
<dbReference type="Gene3D" id="2.60.40.1080">
    <property type="match status" value="1"/>
</dbReference>
<dbReference type="Gene3D" id="2.60.120.260">
    <property type="entry name" value="Galactose-binding domain-like"/>
    <property type="match status" value="1"/>
</dbReference>
<dbReference type="SUPFAM" id="SSF49373">
    <property type="entry name" value="Invasin/intimin cell-adhesion fragments"/>
    <property type="match status" value="1"/>
</dbReference>
<dbReference type="EMBL" id="JACSRA010000011">
    <property type="protein sequence ID" value="MBD7911442.1"/>
    <property type="molecule type" value="Genomic_DNA"/>
</dbReference>
<dbReference type="SMART" id="SM00635">
    <property type="entry name" value="BID_2"/>
    <property type="match status" value="1"/>
</dbReference>
<comment type="caution">
    <text evidence="2">The sequence shown here is derived from an EMBL/GenBank/DDBJ whole genome shotgun (WGS) entry which is preliminary data.</text>
</comment>
<name>A0ABR8PTF2_9CLOT</name>
<accession>A0ABR8PTF2</accession>
<evidence type="ECO:0000313" key="3">
    <source>
        <dbReference type="Proteomes" id="UP000627781"/>
    </source>
</evidence>
<gene>
    <name evidence="2" type="ORF">H9661_08745</name>
</gene>
<proteinExistence type="predicted"/>
<keyword evidence="3" id="KW-1185">Reference proteome</keyword>
<dbReference type="InterPro" id="IPR008964">
    <property type="entry name" value="Invasin/intimin_cell_adhesion"/>
</dbReference>
<reference evidence="2 3" key="1">
    <citation type="submission" date="2020-08" db="EMBL/GenBank/DDBJ databases">
        <title>A Genomic Blueprint of the Chicken Gut Microbiome.</title>
        <authorList>
            <person name="Gilroy R."/>
            <person name="Ravi A."/>
            <person name="Getino M."/>
            <person name="Pursley I."/>
            <person name="Horton D.L."/>
            <person name="Alikhan N.-F."/>
            <person name="Baker D."/>
            <person name="Gharbi K."/>
            <person name="Hall N."/>
            <person name="Watson M."/>
            <person name="Adriaenssens E.M."/>
            <person name="Foster-Nyarko E."/>
            <person name="Jarju S."/>
            <person name="Secka A."/>
            <person name="Antonio M."/>
            <person name="Oren A."/>
            <person name="Chaudhuri R."/>
            <person name="La Ragione R.M."/>
            <person name="Hildebrand F."/>
            <person name="Pallen M.J."/>
        </authorList>
    </citation>
    <scope>NUCLEOTIDE SEQUENCE [LARGE SCALE GENOMIC DNA]</scope>
    <source>
        <strain evidence="2 3">Sa3CVN1</strain>
    </source>
</reference>
<dbReference type="RefSeq" id="WP_191768296.1">
    <property type="nucleotide sequence ID" value="NZ_JACSRA010000011.1"/>
</dbReference>
<evidence type="ECO:0000259" key="1">
    <source>
        <dbReference type="SMART" id="SM00635"/>
    </source>
</evidence>
<dbReference type="InterPro" id="IPR003343">
    <property type="entry name" value="Big_2"/>
</dbReference>
<sequence length="346" mass="38128">MKNYLKKLGIIFIMFLVAVGIGAIQNGIVASAATVGKQLTAPEEGWQRIDDTNNMIIYNGTWSRYNGAGACGSSEIYTWTNNDSVQFKFYGTKIRILGSIASNKPTGECAEVYIDNIDCGKILEHNDNPVYQTLVFENTSLNKGYHTVKIMTKNLALSNLNIAFDAIDIDSDGKLVTYTDDKPIVASKILLNKTTDNLQVGQADNLVATVTPDNATNKNVNWTSNDPSIATVDSNGKVTALKAGNVTITATTGNGITASCLVTVENLTESRIKLTIVLPYNTIKEYDLSENEFNAFMDWYNSRSEGVGKAYYIFDNKTKSDSSQSDKDYIQFDKIIYFNVKEYGTK</sequence>
<evidence type="ECO:0000313" key="2">
    <source>
        <dbReference type="EMBL" id="MBD7911442.1"/>
    </source>
</evidence>
<dbReference type="Pfam" id="PF02368">
    <property type="entry name" value="Big_2"/>
    <property type="match status" value="1"/>
</dbReference>